<dbReference type="RefSeq" id="WP_114754903.1">
    <property type="nucleotide sequence ID" value="NZ_QQBA01000012.1"/>
</dbReference>
<protein>
    <submittedName>
        <fullName evidence="3">Uncharacterized protein</fullName>
    </submittedName>
</protein>
<feature type="signal peptide" evidence="1">
    <location>
        <begin position="1"/>
        <end position="20"/>
    </location>
</feature>
<evidence type="ECO:0000256" key="1">
    <source>
        <dbReference type="SAM" id="SignalP"/>
    </source>
</evidence>
<keyword evidence="1" id="KW-0732">Signal</keyword>
<dbReference type="AlphaFoldDB" id="A0A562PMH6"/>
<reference evidence="2 4" key="2">
    <citation type="submission" date="2018-07" db="EMBL/GenBank/DDBJ databases">
        <title>Genomic Encyclopedia of Type Strains, Phase IV (KMG-IV): sequencing the most valuable type-strain genomes for metagenomic binning, comparative biology and taxonomic classification.</title>
        <authorList>
            <person name="Goeker M."/>
        </authorList>
    </citation>
    <scope>NUCLEOTIDE SEQUENCE [LARGE SCALE GENOMIC DNA]</scope>
    <source>
        <strain evidence="2 4">DSM 19728</strain>
    </source>
</reference>
<reference evidence="3" key="3">
    <citation type="submission" date="2019-07" db="EMBL/GenBank/DDBJ databases">
        <authorList>
            <person name="Whitman W."/>
            <person name="Huntemann M."/>
            <person name="Clum A."/>
            <person name="Pillay M."/>
            <person name="Palaniappan K."/>
            <person name="Varghese N."/>
            <person name="Mikhailova N."/>
            <person name="Stamatis D."/>
            <person name="Reddy T."/>
            <person name="Daum C."/>
            <person name="Shapiro N."/>
            <person name="Ivanova N."/>
            <person name="Kyrpides N."/>
            <person name="Woyke T."/>
        </authorList>
    </citation>
    <scope>NUCLEOTIDE SEQUENCE</scope>
    <source>
        <strain evidence="3">CGMCC 1.5380</strain>
    </source>
</reference>
<dbReference type="EMBL" id="QQBA01000012">
    <property type="protein sequence ID" value="RDI52238.1"/>
    <property type="molecule type" value="Genomic_DNA"/>
</dbReference>
<gene>
    <name evidence="2" type="ORF">DFR66_11283</name>
    <name evidence="3" type="ORF">IQ02_02300</name>
</gene>
<accession>A0A562PMH6</accession>
<proteinExistence type="predicted"/>
<evidence type="ECO:0000313" key="5">
    <source>
        <dbReference type="Proteomes" id="UP000321392"/>
    </source>
</evidence>
<reference evidence="3 5" key="1">
    <citation type="journal article" date="2015" name="Stand. Genomic Sci.">
        <title>Genomic Encyclopedia of Bacterial and Archaeal Type Strains, Phase III: the genomes of soil and plant-associated and newly described type strains.</title>
        <authorList>
            <person name="Whitman W.B."/>
            <person name="Woyke T."/>
            <person name="Klenk H.P."/>
            <person name="Zhou Y."/>
            <person name="Lilburn T.G."/>
            <person name="Beck B.J."/>
            <person name="De Vos P."/>
            <person name="Vandamme P."/>
            <person name="Eisen J.A."/>
            <person name="Garrity G."/>
            <person name="Hugenholtz P."/>
            <person name="Kyrpides N.C."/>
        </authorList>
    </citation>
    <scope>NUCLEOTIDE SEQUENCE [LARGE SCALE GENOMIC DNA]</scope>
    <source>
        <strain evidence="3 5">CGMCC 1.5380</strain>
    </source>
</reference>
<organism evidence="3 5">
    <name type="scientific">Flavobacterium glaciei</name>
    <dbReference type="NCBI Taxonomy" id="386300"/>
    <lineage>
        <taxon>Bacteria</taxon>
        <taxon>Pseudomonadati</taxon>
        <taxon>Bacteroidota</taxon>
        <taxon>Flavobacteriia</taxon>
        <taxon>Flavobacteriales</taxon>
        <taxon>Flavobacteriaceae</taxon>
        <taxon>Flavobacterium</taxon>
    </lineage>
</organism>
<name>A0A562PMH6_9FLAO</name>
<evidence type="ECO:0000313" key="3">
    <source>
        <dbReference type="EMBL" id="TWI45624.1"/>
    </source>
</evidence>
<evidence type="ECO:0000313" key="2">
    <source>
        <dbReference type="EMBL" id="RDI52238.1"/>
    </source>
</evidence>
<keyword evidence="4" id="KW-1185">Reference proteome</keyword>
<dbReference type="OrthoDB" id="1376742at2"/>
<feature type="chain" id="PRO_5023139821" evidence="1">
    <location>
        <begin position="21"/>
        <end position="85"/>
    </location>
</feature>
<comment type="caution">
    <text evidence="3">The sequence shown here is derived from an EMBL/GenBank/DDBJ whole genome shotgun (WGS) entry which is preliminary data.</text>
</comment>
<dbReference type="Proteomes" id="UP000321392">
    <property type="component" value="Unassembled WGS sequence"/>
</dbReference>
<evidence type="ECO:0000313" key="4">
    <source>
        <dbReference type="Proteomes" id="UP000254518"/>
    </source>
</evidence>
<dbReference type="EMBL" id="VLKX01000012">
    <property type="protein sequence ID" value="TWI45624.1"/>
    <property type="molecule type" value="Genomic_DNA"/>
</dbReference>
<sequence length="85" mass="9129">MKKLVFTALAVVAFSGAAMAKNFEVKESIKKTSKKKTFATTDCNTAKFVAYVDAKAAGFSHEAAVGMSYSVYFMCLGLNDATILQ</sequence>
<dbReference type="Proteomes" id="UP000254518">
    <property type="component" value="Unassembled WGS sequence"/>
</dbReference>